<organism evidence="2 3">
    <name type="scientific">Symbiodinium pilosum</name>
    <name type="common">Dinoflagellate</name>
    <dbReference type="NCBI Taxonomy" id="2952"/>
    <lineage>
        <taxon>Eukaryota</taxon>
        <taxon>Sar</taxon>
        <taxon>Alveolata</taxon>
        <taxon>Dinophyceae</taxon>
        <taxon>Suessiales</taxon>
        <taxon>Symbiodiniaceae</taxon>
        <taxon>Symbiodinium</taxon>
    </lineage>
</organism>
<reference evidence="2" key="1">
    <citation type="submission" date="2021-02" db="EMBL/GenBank/DDBJ databases">
        <authorList>
            <person name="Dougan E. K."/>
            <person name="Rhodes N."/>
            <person name="Thang M."/>
            <person name="Chan C."/>
        </authorList>
    </citation>
    <scope>NUCLEOTIDE SEQUENCE</scope>
</reference>
<keyword evidence="3" id="KW-1185">Reference proteome</keyword>
<evidence type="ECO:0000313" key="2">
    <source>
        <dbReference type="EMBL" id="CAE7691963.1"/>
    </source>
</evidence>
<evidence type="ECO:0000256" key="1">
    <source>
        <dbReference type="SAM" id="MobiDB-lite"/>
    </source>
</evidence>
<proteinExistence type="predicted"/>
<evidence type="ECO:0000313" key="3">
    <source>
        <dbReference type="Proteomes" id="UP000649617"/>
    </source>
</evidence>
<feature type="compositionally biased region" description="Gly residues" evidence="1">
    <location>
        <begin position="1226"/>
        <end position="1244"/>
    </location>
</feature>
<accession>A0A812WSS9</accession>
<dbReference type="Proteomes" id="UP000649617">
    <property type="component" value="Unassembled WGS sequence"/>
</dbReference>
<feature type="compositionally biased region" description="Acidic residues" evidence="1">
    <location>
        <begin position="1497"/>
        <end position="1506"/>
    </location>
</feature>
<feature type="region of interest" description="Disordered" evidence="1">
    <location>
        <begin position="822"/>
        <end position="841"/>
    </location>
</feature>
<feature type="region of interest" description="Disordered" evidence="1">
    <location>
        <begin position="1221"/>
        <end position="1288"/>
    </location>
</feature>
<dbReference type="EMBL" id="CAJNIZ010044526">
    <property type="protein sequence ID" value="CAE7691963.1"/>
    <property type="molecule type" value="Genomic_DNA"/>
</dbReference>
<protein>
    <submittedName>
        <fullName evidence="2">Uncharacterized protein</fullName>
    </submittedName>
</protein>
<dbReference type="OrthoDB" id="420193at2759"/>
<sequence length="1506" mass="165669">RAVSAEAEKLESERHARLEVPEPSVQRQGEQFDIIQSALGAVSHLQRRLCLFARQQMAKPPRPDVNNPFVSVMQTSQNVTSWKAKAITFEKTIKTVQKDYTRAAEALLQSASFLWHLTLQRLVSMIDEHGFEGLVFIRKRRYDESPFLLRLREESNEHSRGPTKAPGNAKVMQSELGFAALLRLRKLKQASSANSAEPAGDDDVAEPDSAYEYDYQEVHGWCPTWLHALDRTTQENIAETQRQVQDSVVLPEKLLQSFKLLSDVVCSDAYSSNVAAERSLQSEAPSWTKSHNFCLLHKAASVQAAQFKLVSGHVSGLLSISLSMQASGTTAFLQDTLAEILRDKLEVRYGDPPAQYRSHQEAIHNLFLPTGPDSNSSLLHQKQRAILSHVFNGDLQDDSRIVFWTKNTDLVKDRLSKWLGGELTIEWAGLLASYHGLLLPLVQGWISKTSDIPIGPKPPSAPSERGAQTGWAALADRLELETDPSGHVDAGALPSVDLPQQEPAKDDVNPDVSWAEFNKANKRKALAYVRTKPAEVLVLMRICMRASLRLIFVLVHVASVVFAREQLLKASKGQPRAHRVLEVLSGRVQAIFQDEIAASMSSCFPGMANTGRREAIRVLAFRMLSVSLCAAQQLVWRLAGSSSVVLFNSLVNGVEELMAMGPCLYDELTTRIMSLFPSRGRLASEECQQILHTLAHHFQIDILDMERKHSSIRRTLQSKSLHTWATSMSAASAHWVVNAVNLLRRPFQAKKEKKERRKKEKRQIQGGGPWRAFLHINAKTKSMRWNSAYMRQMSNEYKAAMRGPDADMFRHLGVLGSLASRAGRNSFQRPPRAREQASRAAQNTGLALDAAEAFDEELEASLANIRIKSRKGTMAKNKAGAAADQEVEGVSAALAPAHADGLAKQNPLSNQLGNAFIFTPGKPAVAEFRVPADRFCQEIFKPTFREQSGHGEGVASMLDSSWSQRCCLTKHAESPVLDCRHSFKTSACCALCFCVHRGDGLKAYQFHLKIAKLLKPYFRAVRQKRKRQNEETAPADAKKKKPVYPEARKLLDSAMIIMRLSTGSDAVSGNSEAEAEPEPCQGVSPAPWGSVAQKILCKQGLGTEHRPSQEHWLHIGYMNMTTHMFSVMQLLPISPKDNDATGQDVVSLSARVSTGIRAWRSMEFFKQHLDFNLVWHVRLYRILSTDKFLTATEMAPSIVQARVCAEVPELRCWQGWSEEEKALGSGHQGGGGGGGGPGGGGPPGGNSRPKPPKPQNQLEDAAEEQPHPAAGIGDWSDDEQPVGAGGPVDAAAHAHELELMGRASDDDEVHSLPSDASVVDDATVAEQVAEALAAEAEPLEAAGAGQALHLPAAAAAAAADDMLPPADVAPPLVPKAKAKAAPRSGGELSGEAVLRLKVPGGTLVYYEHTKDVTAYCDRHPECRKTRTTRPGNKRGQGRPLGFLLAWLGKAADYTNQSTHVHRCRVTLEDRRAGRMLLMLQEGWETLGNKERPQRADEAEEEPEHFT</sequence>
<comment type="caution">
    <text evidence="2">The sequence shown here is derived from an EMBL/GenBank/DDBJ whole genome shotgun (WGS) entry which is preliminary data.</text>
</comment>
<feature type="compositionally biased region" description="Basic and acidic residues" evidence="1">
    <location>
        <begin position="1487"/>
        <end position="1496"/>
    </location>
</feature>
<gene>
    <name evidence="2" type="ORF">SPIL2461_LOCUS19380</name>
</gene>
<feature type="region of interest" description="Disordered" evidence="1">
    <location>
        <begin position="1487"/>
        <end position="1506"/>
    </location>
</feature>
<feature type="region of interest" description="Disordered" evidence="1">
    <location>
        <begin position="489"/>
        <end position="509"/>
    </location>
</feature>
<name>A0A812WSS9_SYMPI</name>
<feature type="non-terminal residue" evidence="2">
    <location>
        <position position="1"/>
    </location>
</feature>